<reference evidence="2 3" key="1">
    <citation type="submission" date="2023-12" db="EMBL/GenBank/DDBJ databases">
        <title>Novel species of the genus Arcicella isolated from rivers.</title>
        <authorList>
            <person name="Lu H."/>
        </authorList>
    </citation>
    <scope>NUCLEOTIDE SEQUENCE [LARGE SCALE GENOMIC DNA]</scope>
    <source>
        <strain evidence="2 3">DC25W</strain>
    </source>
</reference>
<dbReference type="SUPFAM" id="SSF53448">
    <property type="entry name" value="Nucleotide-diphospho-sugar transferases"/>
    <property type="match status" value="1"/>
</dbReference>
<dbReference type="Gene3D" id="3.90.550.10">
    <property type="entry name" value="Spore Coat Polysaccharide Biosynthesis Protein SpsA, Chain A"/>
    <property type="match status" value="1"/>
</dbReference>
<keyword evidence="2" id="KW-0808">Transferase</keyword>
<dbReference type="EC" id="2.4.-.-" evidence="2"/>
<organism evidence="2 3">
    <name type="scientific">Arcicella lustrica</name>
    <dbReference type="NCBI Taxonomy" id="2984196"/>
    <lineage>
        <taxon>Bacteria</taxon>
        <taxon>Pseudomonadati</taxon>
        <taxon>Bacteroidota</taxon>
        <taxon>Cytophagia</taxon>
        <taxon>Cytophagales</taxon>
        <taxon>Flectobacillaceae</taxon>
        <taxon>Arcicella</taxon>
    </lineage>
</organism>
<dbReference type="Proteomes" id="UP001302222">
    <property type="component" value="Unassembled WGS sequence"/>
</dbReference>
<protein>
    <submittedName>
        <fullName evidence="2">Glycosyltransferase family 2 protein</fullName>
        <ecNumber evidence="2">2.4.-.-</ecNumber>
    </submittedName>
</protein>
<dbReference type="PANTHER" id="PTHR22916:SF3">
    <property type="entry name" value="UDP-GLCNAC:BETAGAL BETA-1,3-N-ACETYLGLUCOSAMINYLTRANSFERASE-LIKE PROTEIN 1"/>
    <property type="match status" value="1"/>
</dbReference>
<dbReference type="PANTHER" id="PTHR22916">
    <property type="entry name" value="GLYCOSYLTRANSFERASE"/>
    <property type="match status" value="1"/>
</dbReference>
<evidence type="ECO:0000259" key="1">
    <source>
        <dbReference type="Pfam" id="PF00535"/>
    </source>
</evidence>
<dbReference type="Pfam" id="PF00535">
    <property type="entry name" value="Glycos_transf_2"/>
    <property type="match status" value="1"/>
</dbReference>
<accession>A0ABU5SMR3</accession>
<keyword evidence="3" id="KW-1185">Reference proteome</keyword>
<dbReference type="GO" id="GO:0016757">
    <property type="term" value="F:glycosyltransferase activity"/>
    <property type="evidence" value="ECO:0007669"/>
    <property type="project" value="UniProtKB-KW"/>
</dbReference>
<dbReference type="RefSeq" id="WP_323261065.1">
    <property type="nucleotide sequence ID" value="NZ_JAYGIM010000014.1"/>
</dbReference>
<comment type="caution">
    <text evidence="2">The sequence shown here is derived from an EMBL/GenBank/DDBJ whole genome shotgun (WGS) entry which is preliminary data.</text>
</comment>
<sequence length="322" mass="37615">MDNRLKFSIGIPAFKAEHLRDCIESILNQDYTNFELIIVNDFSPQPIEKIVLSYNDERIKYYKNDFNIGAENVVTNWNRCLEKSTSDYFVLMGDDDILEKNYLSEFDKLIRSFPNLNVYHCRSLIIDEKSLGIELTPSNPQFESVLNNIWHRITEKRIQFLSDFVYKTSFLKLNGGFYFLPLAWASDDITSYLAASINGIAHTEKVLFRYRRHSNNISSTGKVDLKLKAISMECDWILDFVSKKDFTNNEDMILKKNILATLPKYKKKKILYTLSESLSGNFLKGVFRLGVSYKIYKISLVEFLFICFNYLKSYQLKKGLKL</sequence>
<name>A0ABU5SMR3_9BACT</name>
<dbReference type="EMBL" id="JAYGIM010000014">
    <property type="protein sequence ID" value="MEA5428591.1"/>
    <property type="molecule type" value="Genomic_DNA"/>
</dbReference>
<gene>
    <name evidence="2" type="ORF">VB798_18515</name>
</gene>
<feature type="domain" description="Glycosyltransferase 2-like" evidence="1">
    <location>
        <begin position="8"/>
        <end position="126"/>
    </location>
</feature>
<keyword evidence="2" id="KW-0328">Glycosyltransferase</keyword>
<evidence type="ECO:0000313" key="3">
    <source>
        <dbReference type="Proteomes" id="UP001302222"/>
    </source>
</evidence>
<dbReference type="InterPro" id="IPR001173">
    <property type="entry name" value="Glyco_trans_2-like"/>
</dbReference>
<dbReference type="InterPro" id="IPR029044">
    <property type="entry name" value="Nucleotide-diphossugar_trans"/>
</dbReference>
<evidence type="ECO:0000313" key="2">
    <source>
        <dbReference type="EMBL" id="MEA5428591.1"/>
    </source>
</evidence>
<proteinExistence type="predicted"/>
<dbReference type="CDD" id="cd00761">
    <property type="entry name" value="Glyco_tranf_GTA_type"/>
    <property type="match status" value="1"/>
</dbReference>